<dbReference type="InterPro" id="IPR045906">
    <property type="entry name" value="ULK4"/>
</dbReference>
<dbReference type="Proteomes" id="UP000314986">
    <property type="component" value="Unassembled WGS sequence"/>
</dbReference>
<reference evidence="2" key="2">
    <citation type="journal article" date="2007" name="PLoS Biol.">
        <title>Survey sequencing and comparative analysis of the elephant shark (Callorhinchus milii) genome.</title>
        <authorList>
            <person name="Venkatesh B."/>
            <person name="Kirkness E.F."/>
            <person name="Loh Y.H."/>
            <person name="Halpern A.L."/>
            <person name="Lee A.P."/>
            <person name="Johnson J."/>
            <person name="Dandona N."/>
            <person name="Viswanathan L.D."/>
            <person name="Tay A."/>
            <person name="Venter J.C."/>
            <person name="Strausberg R.L."/>
            <person name="Brenner S."/>
        </authorList>
    </citation>
    <scope>NUCLEOTIDE SEQUENCE [LARGE SCALE GENOMIC DNA]</scope>
</reference>
<dbReference type="InterPro" id="IPR011989">
    <property type="entry name" value="ARM-like"/>
</dbReference>
<dbReference type="InParanoid" id="A0A4W3I764"/>
<evidence type="ECO:0000313" key="1">
    <source>
        <dbReference type="Ensembl" id="ENSCMIP00000023301.1"/>
    </source>
</evidence>
<dbReference type="PANTHER" id="PTHR46240">
    <property type="entry name" value="SER/THR PROTEIN KINASE ULK4"/>
    <property type="match status" value="1"/>
</dbReference>
<reference evidence="2" key="1">
    <citation type="journal article" date="2006" name="Science">
        <title>Ancient noncoding elements conserved in the human genome.</title>
        <authorList>
            <person name="Venkatesh B."/>
            <person name="Kirkness E.F."/>
            <person name="Loh Y.H."/>
            <person name="Halpern A.L."/>
            <person name="Lee A.P."/>
            <person name="Johnson J."/>
            <person name="Dandona N."/>
            <person name="Viswanathan L.D."/>
            <person name="Tay A."/>
            <person name="Venter J.C."/>
            <person name="Strausberg R.L."/>
            <person name="Brenner S."/>
        </authorList>
    </citation>
    <scope>NUCLEOTIDE SEQUENCE [LARGE SCALE GENOMIC DNA]</scope>
</reference>
<dbReference type="InterPro" id="IPR016024">
    <property type="entry name" value="ARM-type_fold"/>
</dbReference>
<dbReference type="Ensembl" id="ENSCMIT00000023699.1">
    <property type="protein sequence ID" value="ENSCMIP00000023301.1"/>
    <property type="gene ID" value="ENSCMIG00000010444.1"/>
</dbReference>
<dbReference type="PANTHER" id="PTHR46240:SF1">
    <property type="entry name" value="SERINE_THREONINE-PROTEIN KINASE ULK4"/>
    <property type="match status" value="1"/>
</dbReference>
<dbReference type="Gene3D" id="1.25.10.10">
    <property type="entry name" value="Leucine-rich Repeat Variant"/>
    <property type="match status" value="1"/>
</dbReference>
<evidence type="ECO:0000313" key="2">
    <source>
        <dbReference type="Proteomes" id="UP000314986"/>
    </source>
</evidence>
<protein>
    <submittedName>
        <fullName evidence="1">Uncharacterized protein</fullName>
    </submittedName>
</protein>
<sequence>KLANYELIYFTHPRNPGKCVSHYLLLTFFTTCWDSFVSQRNNRCKILFHFCFLIKAQKSGSGEDTQAAENLLLINKPLTDLISLLIHLLASDDPDVFEGSTQCLSLMVQLYGGENQDSMSPENIESFADALISRQDPKQQKLLLRIIKRLVSSNERHTESLKNEGDPLIQTLKKLVQTASSRADIAVASLASEILKAVDH</sequence>
<proteinExistence type="predicted"/>
<keyword evidence="2" id="KW-1185">Reference proteome</keyword>
<dbReference type="AlphaFoldDB" id="A0A4W3I764"/>
<reference evidence="1" key="4">
    <citation type="submission" date="2025-08" db="UniProtKB">
        <authorList>
            <consortium name="Ensembl"/>
        </authorList>
    </citation>
    <scope>IDENTIFICATION</scope>
</reference>
<reference evidence="2" key="3">
    <citation type="journal article" date="2014" name="Nature">
        <title>Elephant shark genome provides unique insights into gnathostome evolution.</title>
        <authorList>
            <consortium name="International Elephant Shark Genome Sequencing Consortium"/>
            <person name="Venkatesh B."/>
            <person name="Lee A.P."/>
            <person name="Ravi V."/>
            <person name="Maurya A.K."/>
            <person name="Lian M.M."/>
            <person name="Swann J.B."/>
            <person name="Ohta Y."/>
            <person name="Flajnik M.F."/>
            <person name="Sutoh Y."/>
            <person name="Kasahara M."/>
            <person name="Hoon S."/>
            <person name="Gangu V."/>
            <person name="Roy S.W."/>
            <person name="Irimia M."/>
            <person name="Korzh V."/>
            <person name="Kondrychyn I."/>
            <person name="Lim Z.W."/>
            <person name="Tay B.H."/>
            <person name="Tohari S."/>
            <person name="Kong K.W."/>
            <person name="Ho S."/>
            <person name="Lorente-Galdos B."/>
            <person name="Quilez J."/>
            <person name="Marques-Bonet T."/>
            <person name="Raney B.J."/>
            <person name="Ingham P.W."/>
            <person name="Tay A."/>
            <person name="Hillier L.W."/>
            <person name="Minx P."/>
            <person name="Boehm T."/>
            <person name="Wilson R.K."/>
            <person name="Brenner S."/>
            <person name="Warren W.C."/>
        </authorList>
    </citation>
    <scope>NUCLEOTIDE SEQUENCE [LARGE SCALE GENOMIC DNA]</scope>
</reference>
<name>A0A4W3I764_CALMI</name>
<organism evidence="1 2">
    <name type="scientific">Callorhinchus milii</name>
    <name type="common">Ghost shark</name>
    <dbReference type="NCBI Taxonomy" id="7868"/>
    <lineage>
        <taxon>Eukaryota</taxon>
        <taxon>Metazoa</taxon>
        <taxon>Chordata</taxon>
        <taxon>Craniata</taxon>
        <taxon>Vertebrata</taxon>
        <taxon>Chondrichthyes</taxon>
        <taxon>Holocephali</taxon>
        <taxon>Chimaeriformes</taxon>
        <taxon>Callorhinchidae</taxon>
        <taxon>Callorhinchus</taxon>
    </lineage>
</organism>
<dbReference type="GeneTree" id="ENSGT00940000156541"/>
<dbReference type="STRING" id="7868.ENSCMIP00000023301"/>
<reference evidence="1" key="5">
    <citation type="submission" date="2025-09" db="UniProtKB">
        <authorList>
            <consortium name="Ensembl"/>
        </authorList>
    </citation>
    <scope>IDENTIFICATION</scope>
</reference>
<dbReference type="SUPFAM" id="SSF48371">
    <property type="entry name" value="ARM repeat"/>
    <property type="match status" value="1"/>
</dbReference>
<accession>A0A4W3I764</accession>